<feature type="non-terminal residue" evidence="8">
    <location>
        <position position="338"/>
    </location>
</feature>
<dbReference type="Proteomes" id="UP000557230">
    <property type="component" value="Unassembled WGS sequence"/>
</dbReference>
<dbReference type="SMART" id="SM01265">
    <property type="entry name" value="Mab-21"/>
    <property type="match status" value="1"/>
</dbReference>
<protein>
    <submittedName>
        <fullName evidence="8">IPIL1 protein</fullName>
    </submittedName>
</protein>
<keyword evidence="4" id="KW-0732">Signal</keyword>
<feature type="non-terminal residue" evidence="8">
    <location>
        <position position="1"/>
    </location>
</feature>
<keyword evidence="3" id="KW-0812">Transmembrane</keyword>
<dbReference type="AlphaFoldDB" id="A0A7L1GNY8"/>
<comment type="caution">
    <text evidence="8">The sequence shown here is derived from an EMBL/GenBank/DDBJ whole genome shotgun (WGS) entry which is preliminary data.</text>
</comment>
<dbReference type="Gene3D" id="3.30.460.90">
    <property type="match status" value="1"/>
</dbReference>
<keyword evidence="9" id="KW-1185">Reference proteome</keyword>
<evidence type="ECO:0000256" key="1">
    <source>
        <dbReference type="ARBA" id="ARBA00004479"/>
    </source>
</evidence>
<organism evidence="8 9">
    <name type="scientific">Indicator maculatus</name>
    <name type="common">spotted honeyguide</name>
    <dbReference type="NCBI Taxonomy" id="545262"/>
    <lineage>
        <taxon>Eukaryota</taxon>
        <taxon>Metazoa</taxon>
        <taxon>Chordata</taxon>
        <taxon>Craniata</taxon>
        <taxon>Vertebrata</taxon>
        <taxon>Euteleostomi</taxon>
        <taxon>Archelosauria</taxon>
        <taxon>Archosauria</taxon>
        <taxon>Dinosauria</taxon>
        <taxon>Saurischia</taxon>
        <taxon>Theropoda</taxon>
        <taxon>Coelurosauria</taxon>
        <taxon>Aves</taxon>
        <taxon>Neognathae</taxon>
        <taxon>Neoaves</taxon>
        <taxon>Telluraves</taxon>
        <taxon>Coraciimorphae</taxon>
        <taxon>Piciformes</taxon>
        <taxon>Indicatoridae</taxon>
        <taxon>Indicator</taxon>
    </lineage>
</organism>
<dbReference type="EMBL" id="VXBD01010632">
    <property type="protein sequence ID" value="NXN15584.1"/>
    <property type="molecule type" value="Genomic_DNA"/>
</dbReference>
<evidence type="ECO:0000256" key="5">
    <source>
        <dbReference type="ARBA" id="ARBA00022989"/>
    </source>
</evidence>
<accession>A0A7L1GNY8</accession>
<evidence type="ECO:0000259" key="7">
    <source>
        <dbReference type="Pfam" id="PF20266"/>
    </source>
</evidence>
<evidence type="ECO:0000256" key="2">
    <source>
        <dbReference type="ARBA" id="ARBA00005554"/>
    </source>
</evidence>
<sequence>VVKELVDNLLQVLRLRLSNTFLPVLQEAIGVGSAFEGWSPCEPDDVIYHLLLPLKPPSGHRFCLEPLGSRWQMPAKDFRIRVELECSCGGENMLCFLHHTEDQMPHLLDILCTNSYLDAAKLTRWFQDLVKKAWETLRQARHYQMKVLPHSQSSCLLQVTGDSGSTFILEIVFGVQQGASDIFLTTQTAGDTDAPSTRWTESYIVAEVKFFSHMAKQVPCGRFHLKCLHLCTSILEGTDFSPYIIKTIVMYLLNTTPVTGWCRRNCIVRLADIMRHLHCCLRNKTLNFFFFGNAKMPKEIILPPEFQTYEPYNLLQHLVQNPAAHTEALRQFEEIQEE</sequence>
<dbReference type="InterPro" id="IPR024810">
    <property type="entry name" value="MAB21L/cGLR"/>
</dbReference>
<keyword evidence="5" id="KW-1133">Transmembrane helix</keyword>
<dbReference type="PRINTS" id="PR02107">
    <property type="entry name" value="INOS145TPRIP"/>
</dbReference>
<dbReference type="InterPro" id="IPR026250">
    <property type="entry name" value="ITPRIP-like"/>
</dbReference>
<comment type="subcellular location">
    <subcellularLocation>
        <location evidence="1">Membrane</location>
        <topology evidence="1">Single-pass type I membrane protein</topology>
    </subcellularLocation>
</comment>
<dbReference type="PANTHER" id="PTHR10656">
    <property type="entry name" value="CELL FATE DETERMINING PROTEIN MAB21-RELATED"/>
    <property type="match status" value="1"/>
</dbReference>
<dbReference type="InterPro" id="IPR046906">
    <property type="entry name" value="Mab-21_HhH/H2TH-like"/>
</dbReference>
<evidence type="ECO:0000256" key="6">
    <source>
        <dbReference type="ARBA" id="ARBA00023136"/>
    </source>
</evidence>
<evidence type="ECO:0000256" key="3">
    <source>
        <dbReference type="ARBA" id="ARBA00022692"/>
    </source>
</evidence>
<evidence type="ECO:0000313" key="8">
    <source>
        <dbReference type="EMBL" id="NXN15584.1"/>
    </source>
</evidence>
<evidence type="ECO:0000256" key="4">
    <source>
        <dbReference type="ARBA" id="ARBA00022729"/>
    </source>
</evidence>
<dbReference type="GO" id="GO:0016020">
    <property type="term" value="C:membrane"/>
    <property type="evidence" value="ECO:0007669"/>
    <property type="project" value="UniProtKB-SubCell"/>
</dbReference>
<feature type="domain" description="Mab-21-like HhH/H2TH-like" evidence="7">
    <location>
        <begin position="238"/>
        <end position="293"/>
    </location>
</feature>
<proteinExistence type="inferred from homology"/>
<comment type="similarity">
    <text evidence="2">Belongs to the ITPRIP family.</text>
</comment>
<dbReference type="PANTHER" id="PTHR10656:SF40">
    <property type="entry name" value="INOSITOL 1,4,5-TRISPHOSPHATE RECEPTOR-INTERACTING PROTEIN-LIKE 1"/>
    <property type="match status" value="1"/>
</dbReference>
<dbReference type="Pfam" id="PF20266">
    <property type="entry name" value="Mab-21_C"/>
    <property type="match status" value="1"/>
</dbReference>
<dbReference type="OrthoDB" id="9034619at2759"/>
<name>A0A7L1GNY8_9PICI</name>
<evidence type="ECO:0000313" key="9">
    <source>
        <dbReference type="Proteomes" id="UP000557230"/>
    </source>
</evidence>
<dbReference type="Gene3D" id="1.10.1410.40">
    <property type="match status" value="1"/>
</dbReference>
<gene>
    <name evidence="8" type="primary">Itpripl1_2</name>
    <name evidence="8" type="ORF">INDMAC_R11306</name>
</gene>
<keyword evidence="6" id="KW-0472">Membrane</keyword>
<reference evidence="8 9" key="1">
    <citation type="submission" date="2019-09" db="EMBL/GenBank/DDBJ databases">
        <title>Bird 10,000 Genomes (B10K) Project - Family phase.</title>
        <authorList>
            <person name="Zhang G."/>
        </authorList>
    </citation>
    <scope>NUCLEOTIDE SEQUENCE [LARGE SCALE GENOMIC DNA]</scope>
    <source>
        <strain evidence="8">B10K-DU-001-78</strain>
        <tissue evidence="8">Muscle</tissue>
    </source>
</reference>